<evidence type="ECO:0000313" key="7">
    <source>
        <dbReference type="EMBL" id="MVA55459.1"/>
    </source>
</evidence>
<dbReference type="Pfam" id="PF01135">
    <property type="entry name" value="PCMT"/>
    <property type="match status" value="1"/>
</dbReference>
<evidence type="ECO:0000256" key="4">
    <source>
        <dbReference type="ARBA" id="ARBA00030757"/>
    </source>
</evidence>
<protein>
    <recommendedName>
        <fullName evidence="2">Protein-L-isoaspartate O-methyltransferase</fullName>
    </recommendedName>
    <alternativeName>
        <fullName evidence="4">Protein L-isoaspartyl methyltransferase</fullName>
    </alternativeName>
</protein>
<dbReference type="GO" id="GO:0004719">
    <property type="term" value="F:protein-L-isoaspartate (D-aspartate) O-methyltransferase activity"/>
    <property type="evidence" value="ECO:0007669"/>
    <property type="project" value="InterPro"/>
</dbReference>
<dbReference type="GeneID" id="60682959"/>
<dbReference type="Proteomes" id="UP000477951">
    <property type="component" value="Unassembled WGS sequence"/>
</dbReference>
<dbReference type="Proteomes" id="UP000440716">
    <property type="component" value="Unassembled WGS sequence"/>
</dbReference>
<evidence type="ECO:0000313" key="9">
    <source>
        <dbReference type="Proteomes" id="UP000440716"/>
    </source>
</evidence>
<evidence type="ECO:0000313" key="6">
    <source>
        <dbReference type="EMBL" id="MUZ74212.1"/>
    </source>
</evidence>
<dbReference type="EMBL" id="WPHR01000013">
    <property type="protein sequence ID" value="MUZ74212.1"/>
    <property type="molecule type" value="Genomic_DNA"/>
</dbReference>
<dbReference type="EMBL" id="QUSG01000007">
    <property type="protein sequence ID" value="KAA3526748.1"/>
    <property type="molecule type" value="Genomic_DNA"/>
</dbReference>
<reference evidence="5 8" key="1">
    <citation type="submission" date="2018-08" db="EMBL/GenBank/DDBJ databases">
        <title>Genome sequencing of Agrobacterium vitis strain ICMP 10754.</title>
        <authorList>
            <person name="Visnovsky S.B."/>
            <person name="Pitman A.R."/>
        </authorList>
    </citation>
    <scope>NUCLEOTIDE SEQUENCE [LARGE SCALE GENOMIC DNA]</scope>
    <source>
        <strain evidence="5 8">ICMP 10754</strain>
    </source>
</reference>
<reference evidence="9 10" key="2">
    <citation type="submission" date="2019-12" db="EMBL/GenBank/DDBJ databases">
        <title>Whole-genome sequencing of Allorhizobium vitis.</title>
        <authorList>
            <person name="Gan H.M."/>
            <person name="Szegedi E."/>
            <person name="Burr T."/>
            <person name="Savka M.A."/>
        </authorList>
    </citation>
    <scope>NUCLEOTIDE SEQUENCE [LARGE SCALE GENOMIC DNA]</scope>
    <source>
        <strain evidence="7 9">CG415</strain>
        <strain evidence="6 10">CG516</strain>
    </source>
</reference>
<evidence type="ECO:0000313" key="10">
    <source>
        <dbReference type="Proteomes" id="UP000477951"/>
    </source>
</evidence>
<evidence type="ECO:0000256" key="1">
    <source>
        <dbReference type="ARBA" id="ARBA00005369"/>
    </source>
</evidence>
<evidence type="ECO:0000313" key="5">
    <source>
        <dbReference type="EMBL" id="KAA3526748.1"/>
    </source>
</evidence>
<dbReference type="InterPro" id="IPR000682">
    <property type="entry name" value="PCMT"/>
</dbReference>
<comment type="similarity">
    <text evidence="1">Belongs to the methyltransferase superfamily. L-isoaspartyl/D-aspartyl protein methyltransferase family.</text>
</comment>
<dbReference type="InterPro" id="IPR020596">
    <property type="entry name" value="rRNA_Ade_Mease_Trfase_CS"/>
</dbReference>
<dbReference type="AlphaFoldDB" id="A0A368NVJ2"/>
<sequence length="217" mass="22911">MIDFEAARAKMVDGQIRTTDVTSHSVLSAFLSVPREAFVPDNLKALAYIDEDIQVAPGRYLMDPSPLAKLLQLAEIGRSELVLEIGAGTGYVSALLGKLAGAVFAVESDEQLASAAKSNLEKLGAANVTVVQCPLEAGYAKEAPYDLIFLSGSVEEVPPALFDQLRDGGRLIGVVGSGRAVRAHVFVKAGGSVSTSSLFNASIKPLPGFEKAREFVF</sequence>
<dbReference type="GO" id="GO:0000179">
    <property type="term" value="F:rRNA (adenine-N6,N6-)-dimethyltransferase activity"/>
    <property type="evidence" value="ECO:0007669"/>
    <property type="project" value="InterPro"/>
</dbReference>
<organism evidence="6 10">
    <name type="scientific">Agrobacterium vitis</name>
    <name type="common">Rhizobium vitis</name>
    <dbReference type="NCBI Taxonomy" id="373"/>
    <lineage>
        <taxon>Bacteria</taxon>
        <taxon>Pseudomonadati</taxon>
        <taxon>Pseudomonadota</taxon>
        <taxon>Alphaproteobacteria</taxon>
        <taxon>Hyphomicrobiales</taxon>
        <taxon>Rhizobiaceae</taxon>
        <taxon>Rhizobium/Agrobacterium group</taxon>
        <taxon>Agrobacterium</taxon>
    </lineage>
</organism>
<evidence type="ECO:0000256" key="2">
    <source>
        <dbReference type="ARBA" id="ARBA00013346"/>
    </source>
</evidence>
<keyword evidence="3" id="KW-0949">S-adenosyl-L-methionine</keyword>
<dbReference type="PANTHER" id="PTHR11579">
    <property type="entry name" value="PROTEIN-L-ISOASPARTATE O-METHYLTRANSFERASE"/>
    <property type="match status" value="1"/>
</dbReference>
<dbReference type="GO" id="GO:0005737">
    <property type="term" value="C:cytoplasm"/>
    <property type="evidence" value="ECO:0007669"/>
    <property type="project" value="TreeGrafter"/>
</dbReference>
<evidence type="ECO:0000256" key="3">
    <source>
        <dbReference type="ARBA" id="ARBA00022691"/>
    </source>
</evidence>
<dbReference type="SUPFAM" id="SSF53335">
    <property type="entry name" value="S-adenosyl-L-methionine-dependent methyltransferases"/>
    <property type="match status" value="1"/>
</dbReference>
<name>A0A368NVJ2_AGRVI</name>
<dbReference type="CDD" id="cd02440">
    <property type="entry name" value="AdoMet_MTases"/>
    <property type="match status" value="1"/>
</dbReference>
<keyword evidence="6" id="KW-0489">Methyltransferase</keyword>
<dbReference type="Gene3D" id="3.40.50.150">
    <property type="entry name" value="Vaccinia Virus protein VP39"/>
    <property type="match status" value="1"/>
</dbReference>
<dbReference type="EMBL" id="WPHU01000002">
    <property type="protein sequence ID" value="MVA55459.1"/>
    <property type="molecule type" value="Genomic_DNA"/>
</dbReference>
<keyword evidence="6" id="KW-0808">Transferase</keyword>
<proteinExistence type="inferred from homology"/>
<gene>
    <name evidence="5" type="ORF">DXT89_14210</name>
    <name evidence="7" type="ORF">GOZ88_04950</name>
    <name evidence="6" type="ORF">GOZ90_16105</name>
</gene>
<comment type="caution">
    <text evidence="6">The sequence shown here is derived from an EMBL/GenBank/DDBJ whole genome shotgun (WGS) entry which is preliminary data.</text>
</comment>
<dbReference type="Proteomes" id="UP000436911">
    <property type="component" value="Unassembled WGS sequence"/>
</dbReference>
<dbReference type="OrthoDB" id="9798496at2"/>
<accession>A0A368NVJ2</accession>
<dbReference type="PANTHER" id="PTHR11579:SF18">
    <property type="entry name" value="PROTEIN-L-ISOASPARTATE O-METHYLTRANSFERASE"/>
    <property type="match status" value="1"/>
</dbReference>
<dbReference type="PROSITE" id="PS01131">
    <property type="entry name" value="RRNA_A_DIMETH"/>
    <property type="match status" value="1"/>
</dbReference>
<dbReference type="InterPro" id="IPR029063">
    <property type="entry name" value="SAM-dependent_MTases_sf"/>
</dbReference>
<dbReference type="RefSeq" id="WP_060716804.1">
    <property type="nucleotide sequence ID" value="NZ_AP023268.1"/>
</dbReference>
<evidence type="ECO:0000313" key="8">
    <source>
        <dbReference type="Proteomes" id="UP000436911"/>
    </source>
</evidence>